<proteinExistence type="predicted"/>
<feature type="region of interest" description="Disordered" evidence="1">
    <location>
        <begin position="1"/>
        <end position="37"/>
    </location>
</feature>
<name>A0A7G6T0N6_9HYPH</name>
<organism evidence="2 3">
    <name type="scientific">Mesorhizobium huakuii</name>
    <dbReference type="NCBI Taxonomy" id="28104"/>
    <lineage>
        <taxon>Bacteria</taxon>
        <taxon>Pseudomonadati</taxon>
        <taxon>Pseudomonadota</taxon>
        <taxon>Alphaproteobacteria</taxon>
        <taxon>Hyphomicrobiales</taxon>
        <taxon>Phyllobacteriaceae</taxon>
        <taxon>Mesorhizobium</taxon>
    </lineage>
</organism>
<evidence type="ECO:0000313" key="2">
    <source>
        <dbReference type="EMBL" id="QND60318.1"/>
    </source>
</evidence>
<protein>
    <submittedName>
        <fullName evidence="2">Uncharacterized protein</fullName>
    </submittedName>
</protein>
<dbReference type="AlphaFoldDB" id="A0A7G6T0N6"/>
<gene>
    <name evidence="2" type="ORF">HB778_30050</name>
</gene>
<evidence type="ECO:0000313" key="3">
    <source>
        <dbReference type="Proteomes" id="UP000515465"/>
    </source>
</evidence>
<dbReference type="RefSeq" id="WP_183459137.1">
    <property type="nucleotide sequence ID" value="NZ_CP050296.1"/>
</dbReference>
<reference evidence="2" key="1">
    <citation type="journal article" date="2020" name="Mol. Plant Microbe Interact.">
        <title>Complete genome sequences of four natural Pseudomonas isolates that catabolize a wide range of aromatic compounds relevant to lignin valorization.</title>
        <authorList>
            <person name="Hatmaker E.A."/>
            <person name="Presle G."/>
            <person name="Cannon O."/>
            <person name="Guss A.M."/>
            <person name="Elkins J.G."/>
        </authorList>
    </citation>
    <scope>NUCLEOTIDE SEQUENCE</scope>
    <source>
        <strain evidence="2">583</strain>
    </source>
</reference>
<accession>A0A7G6T0N6</accession>
<dbReference type="EMBL" id="CP050296">
    <property type="protein sequence ID" value="QND60318.1"/>
    <property type="molecule type" value="Genomic_DNA"/>
</dbReference>
<evidence type="ECO:0000256" key="1">
    <source>
        <dbReference type="SAM" id="MobiDB-lite"/>
    </source>
</evidence>
<sequence>MLSHVALSRIAPTRSVHSRGQSERMATSPPGDDDASPLELLLRDLEQQLRNATAAPAKPDESAHMAEMDLKLRLLLKDVERRLQGAPATPAKPTGR</sequence>
<dbReference type="Proteomes" id="UP000515465">
    <property type="component" value="Chromosome"/>
</dbReference>